<reference evidence="2" key="1">
    <citation type="journal article" date="2019" name="Int. J. Syst. Evol. Microbiol.">
        <title>The Global Catalogue of Microorganisms (GCM) 10K type strain sequencing project: providing services to taxonomists for standard genome sequencing and annotation.</title>
        <authorList>
            <consortium name="The Broad Institute Genomics Platform"/>
            <consortium name="The Broad Institute Genome Sequencing Center for Infectious Disease"/>
            <person name="Wu L."/>
            <person name="Ma J."/>
        </authorList>
    </citation>
    <scope>NUCLEOTIDE SEQUENCE [LARGE SCALE GENOMIC DNA]</scope>
    <source>
        <strain evidence="2">JCM 18123</strain>
    </source>
</reference>
<sequence>MQRWDYRVEETDRGLHNGQLRNLGADGWELVSEVVLVDGRGDRTVRSVLKRPRD</sequence>
<comment type="caution">
    <text evidence="1">The sequence shown here is derived from an EMBL/GenBank/DDBJ whole genome shotgun (WGS) entry which is preliminary data.</text>
</comment>
<protein>
    <recommendedName>
        <fullName evidence="3">DUF4177 domain-containing protein</fullName>
    </recommendedName>
</protein>
<dbReference type="RefSeq" id="WP_345555253.1">
    <property type="nucleotide sequence ID" value="NZ_BAABIK010000002.1"/>
</dbReference>
<proteinExistence type="predicted"/>
<name>A0ABP9G8B3_9ACTN</name>
<dbReference type="EMBL" id="BAABIK010000002">
    <property type="protein sequence ID" value="GAA4928548.1"/>
    <property type="molecule type" value="Genomic_DNA"/>
</dbReference>
<dbReference type="Proteomes" id="UP001499993">
    <property type="component" value="Unassembled WGS sequence"/>
</dbReference>
<organism evidence="1 2">
    <name type="scientific">Streptomonospora halophila</name>
    <dbReference type="NCBI Taxonomy" id="427369"/>
    <lineage>
        <taxon>Bacteria</taxon>
        <taxon>Bacillati</taxon>
        <taxon>Actinomycetota</taxon>
        <taxon>Actinomycetes</taxon>
        <taxon>Streptosporangiales</taxon>
        <taxon>Nocardiopsidaceae</taxon>
        <taxon>Streptomonospora</taxon>
    </lineage>
</organism>
<accession>A0ABP9G8B3</accession>
<evidence type="ECO:0000313" key="2">
    <source>
        <dbReference type="Proteomes" id="UP001499993"/>
    </source>
</evidence>
<evidence type="ECO:0000313" key="1">
    <source>
        <dbReference type="EMBL" id="GAA4928548.1"/>
    </source>
</evidence>
<gene>
    <name evidence="1" type="ORF">GCM10023224_04730</name>
</gene>
<keyword evidence="2" id="KW-1185">Reference proteome</keyword>
<evidence type="ECO:0008006" key="3">
    <source>
        <dbReference type="Google" id="ProtNLM"/>
    </source>
</evidence>